<protein>
    <submittedName>
        <fullName evidence="2">Uncharacterized protein</fullName>
    </submittedName>
</protein>
<sequence length="167" mass="17960">MGHGRRHAADHRVGRPGSQLRRRAAPAGTRRSAGRQPQGLCPDGAPAVAVLAGQRQAHRRLTPADGLSGHASTPAAPRRAFVFLGPHAGAPRVRLRLIPRRAMILVKAAPPCAHQNESMRHAMCARIQPQESQHVSRVPRTDHRPQNAGRPLCAAVPPPQYARPGNP</sequence>
<dbReference type="AlphaFoldDB" id="A0A9Q7UT66"/>
<gene>
    <name evidence="2" type="ORF">CBM2636_11192</name>
</gene>
<feature type="compositionally biased region" description="Pro residues" evidence="1">
    <location>
        <begin position="156"/>
        <end position="167"/>
    </location>
</feature>
<dbReference type="EMBL" id="LT984813">
    <property type="protein sequence ID" value="SPD64176.1"/>
    <property type="molecule type" value="Genomic_DNA"/>
</dbReference>
<organism evidence="2 3">
    <name type="scientific">Cupriavidus taiwanensis</name>
    <dbReference type="NCBI Taxonomy" id="164546"/>
    <lineage>
        <taxon>Bacteria</taxon>
        <taxon>Pseudomonadati</taxon>
        <taxon>Pseudomonadota</taxon>
        <taxon>Betaproteobacteria</taxon>
        <taxon>Burkholderiales</taxon>
        <taxon>Burkholderiaceae</taxon>
        <taxon>Cupriavidus</taxon>
    </lineage>
</organism>
<evidence type="ECO:0000313" key="3">
    <source>
        <dbReference type="Proteomes" id="UP000254259"/>
    </source>
</evidence>
<evidence type="ECO:0000256" key="1">
    <source>
        <dbReference type="SAM" id="MobiDB-lite"/>
    </source>
</evidence>
<feature type="region of interest" description="Disordered" evidence="1">
    <location>
        <begin position="1"/>
        <end position="44"/>
    </location>
</feature>
<evidence type="ECO:0000313" key="2">
    <source>
        <dbReference type="EMBL" id="SPD64176.1"/>
    </source>
</evidence>
<name>A0A9Q7UT66_9BURK</name>
<proteinExistence type="predicted"/>
<dbReference type="Proteomes" id="UP000254259">
    <property type="component" value="Chromosome CBM2636"/>
</dbReference>
<feature type="region of interest" description="Disordered" evidence="1">
    <location>
        <begin position="128"/>
        <end position="167"/>
    </location>
</feature>
<accession>A0A9Q7UT66</accession>
<reference evidence="2 3" key="1">
    <citation type="submission" date="2018-01" db="EMBL/GenBank/DDBJ databases">
        <authorList>
            <person name="Clerissi C."/>
        </authorList>
    </citation>
    <scope>NUCLEOTIDE SEQUENCE [LARGE SCALE GENOMIC DNA]</scope>
    <source>
        <strain evidence="2">Cupriavidus taiwanensis SWF 66322</strain>
    </source>
</reference>